<keyword evidence="2" id="KW-1185">Reference proteome</keyword>
<dbReference type="EMBL" id="JACEIK010009526">
    <property type="protein sequence ID" value="MCE3052382.1"/>
    <property type="molecule type" value="Genomic_DNA"/>
</dbReference>
<accession>A0ABS8WSF4</accession>
<evidence type="ECO:0000313" key="2">
    <source>
        <dbReference type="Proteomes" id="UP000823775"/>
    </source>
</evidence>
<evidence type="ECO:0000313" key="1">
    <source>
        <dbReference type="EMBL" id="MCE3052382.1"/>
    </source>
</evidence>
<feature type="non-terminal residue" evidence="1">
    <location>
        <position position="1"/>
    </location>
</feature>
<name>A0ABS8WSF4_DATST</name>
<sequence>VIWAKSRSMKDSTSRQLDHGFQPPILAHLQILFDDQQDGSFFEFIDHLHGRHFGPSIGNFSSSFHDHHDGWFVFQFNGPSNVFMAYLFNC</sequence>
<protein>
    <submittedName>
        <fullName evidence="1">Uncharacterized protein</fullName>
    </submittedName>
</protein>
<proteinExistence type="predicted"/>
<reference evidence="1 2" key="1">
    <citation type="journal article" date="2021" name="BMC Genomics">
        <title>Datura genome reveals duplications of psychoactive alkaloid biosynthetic genes and high mutation rate following tissue culture.</title>
        <authorList>
            <person name="Rajewski A."/>
            <person name="Carter-House D."/>
            <person name="Stajich J."/>
            <person name="Litt A."/>
        </authorList>
    </citation>
    <scope>NUCLEOTIDE SEQUENCE [LARGE SCALE GENOMIC DNA]</scope>
    <source>
        <strain evidence="1">AR-01</strain>
    </source>
</reference>
<gene>
    <name evidence="1" type="ORF">HAX54_052462</name>
</gene>
<dbReference type="Proteomes" id="UP000823775">
    <property type="component" value="Unassembled WGS sequence"/>
</dbReference>
<comment type="caution">
    <text evidence="1">The sequence shown here is derived from an EMBL/GenBank/DDBJ whole genome shotgun (WGS) entry which is preliminary data.</text>
</comment>
<organism evidence="1 2">
    <name type="scientific">Datura stramonium</name>
    <name type="common">Jimsonweed</name>
    <name type="synonym">Common thornapple</name>
    <dbReference type="NCBI Taxonomy" id="4076"/>
    <lineage>
        <taxon>Eukaryota</taxon>
        <taxon>Viridiplantae</taxon>
        <taxon>Streptophyta</taxon>
        <taxon>Embryophyta</taxon>
        <taxon>Tracheophyta</taxon>
        <taxon>Spermatophyta</taxon>
        <taxon>Magnoliopsida</taxon>
        <taxon>eudicotyledons</taxon>
        <taxon>Gunneridae</taxon>
        <taxon>Pentapetalae</taxon>
        <taxon>asterids</taxon>
        <taxon>lamiids</taxon>
        <taxon>Solanales</taxon>
        <taxon>Solanaceae</taxon>
        <taxon>Solanoideae</taxon>
        <taxon>Datureae</taxon>
        <taxon>Datura</taxon>
    </lineage>
</organism>